<comment type="similarity">
    <text evidence="2 7">Belongs to the flagella basal body rod proteins family.</text>
</comment>
<evidence type="ECO:0000256" key="4">
    <source>
        <dbReference type="ARBA" id="ARBA00023143"/>
    </source>
</evidence>
<dbReference type="NCBIfam" id="TIGR01396">
    <property type="entry name" value="FlgB"/>
    <property type="match status" value="1"/>
</dbReference>
<evidence type="ECO:0000256" key="6">
    <source>
        <dbReference type="ARBA" id="ARBA00026072"/>
    </source>
</evidence>
<keyword evidence="11" id="KW-1185">Reference proteome</keyword>
<organism evidence="10 11">
    <name type="scientific">Hyphomicrobium facile</name>
    <dbReference type="NCBI Taxonomy" id="51670"/>
    <lineage>
        <taxon>Bacteria</taxon>
        <taxon>Pseudomonadati</taxon>
        <taxon>Pseudomonadota</taxon>
        <taxon>Alphaproteobacteria</taxon>
        <taxon>Hyphomicrobiales</taxon>
        <taxon>Hyphomicrobiaceae</taxon>
        <taxon>Hyphomicrobium</taxon>
    </lineage>
</organism>
<dbReference type="Proteomes" id="UP000199423">
    <property type="component" value="Unassembled WGS sequence"/>
</dbReference>
<dbReference type="STRING" id="51670.SAMN04488557_3069"/>
<dbReference type="PIRSF" id="PIRSF002889">
    <property type="entry name" value="Rod_FlgB"/>
    <property type="match status" value="1"/>
</dbReference>
<feature type="domain" description="Flagellar basal body rod protein N-terminal" evidence="8">
    <location>
        <begin position="18"/>
        <end position="37"/>
    </location>
</feature>
<keyword evidence="10" id="KW-0282">Flagellum</keyword>
<evidence type="ECO:0000259" key="8">
    <source>
        <dbReference type="Pfam" id="PF00460"/>
    </source>
</evidence>
<dbReference type="InterPro" id="IPR001444">
    <property type="entry name" value="Flag_bb_rod_N"/>
</dbReference>
<dbReference type="InterPro" id="IPR006300">
    <property type="entry name" value="FlgB"/>
</dbReference>
<gene>
    <name evidence="10" type="ORF">SAMN04488557_3069</name>
</gene>
<keyword evidence="10" id="KW-0969">Cilium</keyword>
<keyword evidence="4 7" id="KW-0975">Bacterial flagellum</keyword>
<dbReference type="PANTHER" id="PTHR30435:SF12">
    <property type="entry name" value="FLAGELLAR BASAL BODY ROD PROTEIN FLGB"/>
    <property type="match status" value="1"/>
</dbReference>
<sequence length="125" mass="14056">MQPMQLFNLAFRQNEWLAQRQSVISSNIANANTPGYKAKDVESFEDVMSKSVRMTVTDGQHMAPADIGNLRQQESGFGEAEVLVSGNDVNLEQEFLKSSEVVRSYTMNTQIMKTFDRMLQSVTKG</sequence>
<dbReference type="InterPro" id="IPR010930">
    <property type="entry name" value="Flg_bb/hook_C_dom"/>
</dbReference>
<evidence type="ECO:0000256" key="5">
    <source>
        <dbReference type="ARBA" id="ARBA00024934"/>
    </source>
</evidence>
<evidence type="ECO:0000259" key="9">
    <source>
        <dbReference type="Pfam" id="PF06429"/>
    </source>
</evidence>
<dbReference type="AlphaFoldDB" id="A0A1I7NRE2"/>
<dbReference type="GO" id="GO:0071978">
    <property type="term" value="P:bacterial-type flagellum-dependent swarming motility"/>
    <property type="evidence" value="ECO:0007669"/>
    <property type="project" value="TreeGrafter"/>
</dbReference>
<evidence type="ECO:0000313" key="10">
    <source>
        <dbReference type="EMBL" id="SFV37254.1"/>
    </source>
</evidence>
<evidence type="ECO:0000256" key="3">
    <source>
        <dbReference type="ARBA" id="ARBA00014376"/>
    </source>
</evidence>
<comment type="function">
    <text evidence="5 7">Structural component of flagellum, the bacterial motility apparatus. Part of the rod structure of flagellar basal body.</text>
</comment>
<dbReference type="Pfam" id="PF00460">
    <property type="entry name" value="Flg_bb_rod"/>
    <property type="match status" value="1"/>
</dbReference>
<dbReference type="RefSeq" id="WP_092868594.1">
    <property type="nucleotide sequence ID" value="NZ_FPCH01000003.1"/>
</dbReference>
<dbReference type="EMBL" id="FPCH01000003">
    <property type="protein sequence ID" value="SFV37254.1"/>
    <property type="molecule type" value="Genomic_DNA"/>
</dbReference>
<dbReference type="GO" id="GO:0030694">
    <property type="term" value="C:bacterial-type flagellum basal body, rod"/>
    <property type="evidence" value="ECO:0007669"/>
    <property type="project" value="InterPro"/>
</dbReference>
<protein>
    <recommendedName>
        <fullName evidence="3 7">Flagellar basal body rod protein FlgB</fullName>
    </recommendedName>
</protein>
<dbReference type="InterPro" id="IPR019776">
    <property type="entry name" value="Flagellar_basal_body_rod_CS"/>
</dbReference>
<dbReference type="PROSITE" id="PS00588">
    <property type="entry name" value="FLAGELLA_BB_ROD"/>
    <property type="match status" value="1"/>
</dbReference>
<accession>A0A1I7NRE2</accession>
<dbReference type="PANTHER" id="PTHR30435">
    <property type="entry name" value="FLAGELLAR PROTEIN"/>
    <property type="match status" value="1"/>
</dbReference>
<dbReference type="Pfam" id="PF06429">
    <property type="entry name" value="Flg_bbr_C"/>
    <property type="match status" value="1"/>
</dbReference>
<reference evidence="11" key="1">
    <citation type="submission" date="2016-10" db="EMBL/GenBank/DDBJ databases">
        <authorList>
            <person name="Varghese N."/>
            <person name="Submissions S."/>
        </authorList>
    </citation>
    <scope>NUCLEOTIDE SEQUENCE [LARGE SCALE GENOMIC DNA]</scope>
    <source>
        <strain evidence="11">DSM 1565</strain>
    </source>
</reference>
<proteinExistence type="inferred from homology"/>
<dbReference type="OrthoDB" id="9788334at2"/>
<evidence type="ECO:0000256" key="2">
    <source>
        <dbReference type="ARBA" id="ARBA00009677"/>
    </source>
</evidence>
<comment type="subunit">
    <text evidence="6">The basal body constitutes a major portion of the flagellar organelle and consists of a number of rings mounted on a central rod. In Gram-negative bacteria, at least four rings, L, P, S and M are present, whereas Gram-positive bacteria lack the L and P rings. The rod consists of about 26 subunits of FlgG in the distal portion, and FlgB, FlgC and FlgF build up the proximal portion of the rod with about 6 subunits each. Rod assembly occurs by export via the flagellum-specific pathway of its constituent proteins and by their incorporation into the rod structure in the probable order of FlgB, FlgC, FlgF and FlgG. Another protein, FliE, also assembles onto the stable rod structure.</text>
</comment>
<evidence type="ECO:0000313" key="11">
    <source>
        <dbReference type="Proteomes" id="UP000199423"/>
    </source>
</evidence>
<name>A0A1I7NRE2_9HYPH</name>
<keyword evidence="10" id="KW-0966">Cell projection</keyword>
<feature type="domain" description="Flagellar basal-body/hook protein C-terminal" evidence="9">
    <location>
        <begin position="86"/>
        <end position="123"/>
    </location>
</feature>
<evidence type="ECO:0000256" key="7">
    <source>
        <dbReference type="PIRNR" id="PIRNR002889"/>
    </source>
</evidence>
<evidence type="ECO:0000256" key="1">
    <source>
        <dbReference type="ARBA" id="ARBA00004117"/>
    </source>
</evidence>
<comment type="subcellular location">
    <subcellularLocation>
        <location evidence="1 7">Bacterial flagellum basal body</location>
    </subcellularLocation>
</comment>